<accession>A0A9D9NCR2</accession>
<feature type="domain" description="ABC3 transporter permease C-terminal" evidence="7">
    <location>
        <begin position="228"/>
        <end position="345"/>
    </location>
</feature>
<comment type="subcellular location">
    <subcellularLocation>
        <location evidence="1">Cell membrane</location>
        <topology evidence="1">Multi-pass membrane protein</topology>
    </subcellularLocation>
</comment>
<keyword evidence="3 6" id="KW-0812">Transmembrane</keyword>
<evidence type="ECO:0000313" key="9">
    <source>
        <dbReference type="Proteomes" id="UP000810292"/>
    </source>
</evidence>
<keyword evidence="4 6" id="KW-1133">Transmembrane helix</keyword>
<evidence type="ECO:0000256" key="4">
    <source>
        <dbReference type="ARBA" id="ARBA00022989"/>
    </source>
</evidence>
<reference evidence="8" key="1">
    <citation type="submission" date="2020-10" db="EMBL/GenBank/DDBJ databases">
        <authorList>
            <person name="Gilroy R."/>
        </authorList>
    </citation>
    <scope>NUCLEOTIDE SEQUENCE</scope>
    <source>
        <strain evidence="8">14700</strain>
    </source>
</reference>
<dbReference type="GO" id="GO:0005886">
    <property type="term" value="C:plasma membrane"/>
    <property type="evidence" value="ECO:0007669"/>
    <property type="project" value="UniProtKB-SubCell"/>
</dbReference>
<comment type="caution">
    <text evidence="8">The sequence shown here is derived from an EMBL/GenBank/DDBJ whole genome shotgun (WGS) entry which is preliminary data.</text>
</comment>
<name>A0A9D9NCR2_9SPIO</name>
<dbReference type="Proteomes" id="UP000810292">
    <property type="component" value="Unassembled WGS sequence"/>
</dbReference>
<evidence type="ECO:0000313" key="8">
    <source>
        <dbReference type="EMBL" id="MBO8468706.1"/>
    </source>
</evidence>
<evidence type="ECO:0000256" key="1">
    <source>
        <dbReference type="ARBA" id="ARBA00004651"/>
    </source>
</evidence>
<reference evidence="8" key="2">
    <citation type="journal article" date="2021" name="PeerJ">
        <title>Extensive microbial diversity within the chicken gut microbiome revealed by metagenomics and culture.</title>
        <authorList>
            <person name="Gilroy R."/>
            <person name="Ravi A."/>
            <person name="Getino M."/>
            <person name="Pursley I."/>
            <person name="Horton D.L."/>
            <person name="Alikhan N.F."/>
            <person name="Baker D."/>
            <person name="Gharbi K."/>
            <person name="Hall N."/>
            <person name="Watson M."/>
            <person name="Adriaenssens E.M."/>
            <person name="Foster-Nyarko E."/>
            <person name="Jarju S."/>
            <person name="Secka A."/>
            <person name="Antonio M."/>
            <person name="Oren A."/>
            <person name="Chaudhuri R.R."/>
            <person name="La Ragione R."/>
            <person name="Hildebrand F."/>
            <person name="Pallen M.J."/>
        </authorList>
    </citation>
    <scope>NUCLEOTIDE SEQUENCE</scope>
    <source>
        <strain evidence="8">14700</strain>
    </source>
</reference>
<gene>
    <name evidence="8" type="ORF">IAA72_02845</name>
</gene>
<evidence type="ECO:0000259" key="7">
    <source>
        <dbReference type="Pfam" id="PF02687"/>
    </source>
</evidence>
<feature type="transmembrane region" description="Helical" evidence="6">
    <location>
        <begin position="20"/>
        <end position="45"/>
    </location>
</feature>
<feature type="transmembrane region" description="Helical" evidence="6">
    <location>
        <begin position="269"/>
        <end position="296"/>
    </location>
</feature>
<keyword evidence="5 6" id="KW-0472">Membrane</keyword>
<evidence type="ECO:0000256" key="6">
    <source>
        <dbReference type="SAM" id="Phobius"/>
    </source>
</evidence>
<evidence type="ECO:0000256" key="5">
    <source>
        <dbReference type="ARBA" id="ARBA00023136"/>
    </source>
</evidence>
<evidence type="ECO:0000256" key="3">
    <source>
        <dbReference type="ARBA" id="ARBA00022692"/>
    </source>
</evidence>
<protein>
    <recommendedName>
        <fullName evidence="7">ABC3 transporter permease C-terminal domain-containing protein</fullName>
    </recommendedName>
</protein>
<organism evidence="8 9">
    <name type="scientific">Candidatus Ornithospirochaeta stercoravium</name>
    <dbReference type="NCBI Taxonomy" id="2840897"/>
    <lineage>
        <taxon>Bacteria</taxon>
        <taxon>Pseudomonadati</taxon>
        <taxon>Spirochaetota</taxon>
        <taxon>Spirochaetia</taxon>
        <taxon>Spirochaetales</taxon>
        <taxon>Spirochaetaceae</taxon>
        <taxon>Spirochaetaceae incertae sedis</taxon>
        <taxon>Candidatus Ornithospirochaeta</taxon>
    </lineage>
</organism>
<dbReference type="AlphaFoldDB" id="A0A9D9NCR2"/>
<keyword evidence="2" id="KW-1003">Cell membrane</keyword>
<proteinExistence type="predicted"/>
<feature type="transmembrane region" description="Helical" evidence="6">
    <location>
        <begin position="215"/>
        <end position="239"/>
    </location>
</feature>
<evidence type="ECO:0000256" key="2">
    <source>
        <dbReference type="ARBA" id="ARBA00022475"/>
    </source>
</evidence>
<feature type="transmembrane region" description="Helical" evidence="6">
    <location>
        <begin position="316"/>
        <end position="339"/>
    </location>
</feature>
<dbReference type="Pfam" id="PF02687">
    <property type="entry name" value="FtsX"/>
    <property type="match status" value="1"/>
</dbReference>
<dbReference type="EMBL" id="JADIMF010000046">
    <property type="protein sequence ID" value="MBO8468706.1"/>
    <property type="molecule type" value="Genomic_DNA"/>
</dbReference>
<sequence>MILPIALRFSFSSDLNHRGSSIRIAISLMFSLSVLMVAMSIMDFLQSGRFSGIRESISFDITISGDHEDEMRKMFPSATVFSYGETEALLDGNAYTLRYIDDSYDGGLSIWSGEEGGLIVPYEVIASRGYSSVILTAIGKGRSGMMLPISRSHMITGAYRLAGASGTPMLFLTLDSMPEGTAVYTAIKGADASCADTLRLEGYDAVSWKEKEESLYGAFLIERTMMIVMLSLLFIVILVSLRQSVMTQIEGKEKELRELETLGMPRIRIFLAALLSSWIVLAAGIAGGFVLSMILLEAASRFLFRFFLSTADLDMQYMLFILFSAAMLAFSFLFTYLSVRRTWRKDIMEVLGE</sequence>
<dbReference type="InterPro" id="IPR003838">
    <property type="entry name" value="ABC3_permease_C"/>
</dbReference>